<accession>A0ABQ5RTP4</accession>
<dbReference type="EMBL" id="BSDZ01000008">
    <property type="protein sequence ID" value="GLI60613.1"/>
    <property type="molecule type" value="Genomic_DNA"/>
</dbReference>
<evidence type="ECO:0000313" key="2">
    <source>
        <dbReference type="Proteomes" id="UP001165090"/>
    </source>
</evidence>
<evidence type="ECO:0000313" key="1">
    <source>
        <dbReference type="EMBL" id="GLI60613.1"/>
    </source>
</evidence>
<reference evidence="1 2" key="1">
    <citation type="journal article" date="2023" name="IScience">
        <title>Expanded male sex-determining region conserved during the evolution of homothallism in the green alga Volvox.</title>
        <authorList>
            <person name="Yamamoto K."/>
            <person name="Matsuzaki R."/>
            <person name="Mahakham W."/>
            <person name="Heman W."/>
            <person name="Sekimoto H."/>
            <person name="Kawachi M."/>
            <person name="Minakuchi Y."/>
            <person name="Toyoda A."/>
            <person name="Nozaki H."/>
        </authorList>
    </citation>
    <scope>NUCLEOTIDE SEQUENCE [LARGE SCALE GENOMIC DNA]</scope>
    <source>
        <strain evidence="1 2">NIES-4468</strain>
    </source>
</reference>
<organism evidence="1 2">
    <name type="scientific">Volvox africanus</name>
    <dbReference type="NCBI Taxonomy" id="51714"/>
    <lineage>
        <taxon>Eukaryota</taxon>
        <taxon>Viridiplantae</taxon>
        <taxon>Chlorophyta</taxon>
        <taxon>core chlorophytes</taxon>
        <taxon>Chlorophyceae</taxon>
        <taxon>CS clade</taxon>
        <taxon>Chlamydomonadales</taxon>
        <taxon>Volvocaceae</taxon>
        <taxon>Volvox</taxon>
    </lineage>
</organism>
<name>A0ABQ5RTP4_9CHLO</name>
<sequence>MVRQYSSDLAGSQHILGPGYSKQFHSPALPAVGNNRAQELAEGDRRISIRSVALAEGRTTSSKRYGKGYATCCGGLRLIVAQQQQNVLAQQEWPGLGWHGRALGLPWSLRVKRG</sequence>
<comment type="caution">
    <text evidence="1">The sequence shown here is derived from an EMBL/GenBank/DDBJ whole genome shotgun (WGS) entry which is preliminary data.</text>
</comment>
<keyword evidence="2" id="KW-1185">Reference proteome</keyword>
<proteinExistence type="predicted"/>
<protein>
    <submittedName>
        <fullName evidence="1">Uncharacterized protein</fullName>
    </submittedName>
</protein>
<gene>
    <name evidence="1" type="ORF">VaNZ11_002761</name>
</gene>
<dbReference type="Proteomes" id="UP001165090">
    <property type="component" value="Unassembled WGS sequence"/>
</dbReference>